<dbReference type="PANTHER" id="PTHR40940">
    <property type="entry name" value="PROTEIN BATD-RELATED"/>
    <property type="match status" value="1"/>
</dbReference>
<evidence type="ECO:0000256" key="1">
    <source>
        <dbReference type="SAM" id="MobiDB-lite"/>
    </source>
</evidence>
<dbReference type="InterPro" id="IPR025738">
    <property type="entry name" value="BatD"/>
</dbReference>
<dbReference type="Pfam" id="PF25607">
    <property type="entry name" value="DUF7939"/>
    <property type="match status" value="1"/>
</dbReference>
<feature type="region of interest" description="Disordered" evidence="1">
    <location>
        <begin position="315"/>
        <end position="342"/>
    </location>
</feature>
<evidence type="ECO:0000313" key="6">
    <source>
        <dbReference type="Proteomes" id="UP000254535"/>
    </source>
</evidence>
<evidence type="ECO:0000259" key="4">
    <source>
        <dbReference type="Pfam" id="PF25607"/>
    </source>
</evidence>
<organism evidence="5 6">
    <name type="scientific">Pseudomonas fluorescens</name>
    <dbReference type="NCBI Taxonomy" id="294"/>
    <lineage>
        <taxon>Bacteria</taxon>
        <taxon>Pseudomonadati</taxon>
        <taxon>Pseudomonadota</taxon>
        <taxon>Gammaproteobacteria</taxon>
        <taxon>Pseudomonadales</taxon>
        <taxon>Pseudomonadaceae</taxon>
        <taxon>Pseudomonas</taxon>
    </lineage>
</organism>
<keyword evidence="2" id="KW-0472">Membrane</keyword>
<accession>A0A345UY90</accession>
<dbReference type="EMBL" id="CP022313">
    <property type="protein sequence ID" value="AXJ05442.1"/>
    <property type="molecule type" value="Genomic_DNA"/>
</dbReference>
<sequence length="546" mass="60075">MTRFTALLLPLLICTATAQAAELTASVDRSRLNSGETVELTLESNDVTQFGKPDLTPLEPLFEVRGTRQVNQLNTLNGDNRATTRWIITLLPKENGSVEIPPLKLGDVESQPITVQVIESDTREENNAREPVFIEASLDQTSVYVQAQAILTLRIYHSVSLYDDSSLTPLQIADARIEQLGDMRTYEKDINGVRHGVIEMRYAIYPQHSGLLSIAPQTFSATLVDTQPSQDATAQGPKPGKLMHISSAATSLTVKPKPMTYPSDAPWLPARSLSLSESWNPEPEHTQVGDSLTRSLTLKVEGLASSQLPALPATEANGLRRYPDQPVLNNQSSDRGLIGSREEREALVPSRSGSIELPTVDVVWWNTFEDHLEHTSLPARTLQVANNPSLQVDTPAGSAQPLSAADSEALWWWKLSTFVFACTTLLGFGLWWRARWQPAILRAAQTGPSPRTLLDDIKRASQANDPHATRQALDAWARQQPETLADMAARFVPLSDALDGLNGALYSETGQHWQGEDLWRAIRTIPTAERVQDPVGDSGLPPLYPK</sequence>
<dbReference type="AlphaFoldDB" id="A0A345UY90"/>
<proteinExistence type="predicted"/>
<feature type="signal peptide" evidence="3">
    <location>
        <begin position="1"/>
        <end position="20"/>
    </location>
</feature>
<feature type="transmembrane region" description="Helical" evidence="2">
    <location>
        <begin position="410"/>
        <end position="432"/>
    </location>
</feature>
<keyword evidence="3" id="KW-0732">Signal</keyword>
<reference evidence="5 6" key="1">
    <citation type="submission" date="2017-07" db="EMBL/GenBank/DDBJ databases">
        <title>Genome sequence of Pseudomonas NEP1.</title>
        <authorList>
            <person name="Nascimento F.X."/>
        </authorList>
    </citation>
    <scope>NUCLEOTIDE SEQUENCE [LARGE SCALE GENOMIC DNA]</scope>
    <source>
        <strain evidence="5 6">NEP1</strain>
    </source>
</reference>
<protein>
    <submittedName>
        <fullName evidence="5">Protein BatD</fullName>
    </submittedName>
</protein>
<feature type="chain" id="PRO_5016814644" evidence="3">
    <location>
        <begin position="21"/>
        <end position="546"/>
    </location>
</feature>
<keyword evidence="2" id="KW-0812">Transmembrane</keyword>
<evidence type="ECO:0000256" key="2">
    <source>
        <dbReference type="SAM" id="Phobius"/>
    </source>
</evidence>
<evidence type="ECO:0000313" key="5">
    <source>
        <dbReference type="EMBL" id="AXJ05442.1"/>
    </source>
</evidence>
<dbReference type="PANTHER" id="PTHR40940:SF1">
    <property type="entry name" value="PROTEIN BATD"/>
    <property type="match status" value="1"/>
</dbReference>
<name>A0A345UY90_PSEFL</name>
<feature type="domain" description="DUF7939" evidence="4">
    <location>
        <begin position="451"/>
        <end position="527"/>
    </location>
</feature>
<keyword evidence="2" id="KW-1133">Transmembrane helix</keyword>
<evidence type="ECO:0000256" key="3">
    <source>
        <dbReference type="SAM" id="SignalP"/>
    </source>
</evidence>
<dbReference type="Proteomes" id="UP000254535">
    <property type="component" value="Chromosome"/>
</dbReference>
<dbReference type="Pfam" id="PF13584">
    <property type="entry name" value="BatD"/>
    <property type="match status" value="1"/>
</dbReference>
<dbReference type="InterPro" id="IPR057699">
    <property type="entry name" value="DUF7939"/>
</dbReference>
<gene>
    <name evidence="5" type="ORF">CFN16_15320</name>
</gene>
<dbReference type="RefSeq" id="WP_115078200.1">
    <property type="nucleotide sequence ID" value="NZ_CP022313.1"/>
</dbReference>